<comment type="caution">
    <text evidence="3">The sequence shown here is derived from an EMBL/GenBank/DDBJ whole genome shotgun (WGS) entry which is preliminary data.</text>
</comment>
<dbReference type="PANTHER" id="PTHR15462">
    <property type="entry name" value="SERINE PROTEASE"/>
    <property type="match status" value="1"/>
</dbReference>
<dbReference type="SUPFAM" id="SSF50494">
    <property type="entry name" value="Trypsin-like serine proteases"/>
    <property type="match status" value="1"/>
</dbReference>
<accession>A0A6N6JJ66</accession>
<dbReference type="SMART" id="SM00020">
    <property type="entry name" value="Tryp_SPc"/>
    <property type="match status" value="1"/>
</dbReference>
<dbReference type="GO" id="GO:0004252">
    <property type="term" value="F:serine-type endopeptidase activity"/>
    <property type="evidence" value="ECO:0007669"/>
    <property type="project" value="InterPro"/>
</dbReference>
<dbReference type="InterPro" id="IPR043504">
    <property type="entry name" value="Peptidase_S1_PA_chymotrypsin"/>
</dbReference>
<keyword evidence="3" id="KW-0378">Hydrolase</keyword>
<dbReference type="InterPro" id="IPR050966">
    <property type="entry name" value="Glutamyl_endopeptidase"/>
</dbReference>
<dbReference type="PROSITE" id="PS00134">
    <property type="entry name" value="TRYPSIN_HIS"/>
    <property type="match status" value="1"/>
</dbReference>
<dbReference type="Gene3D" id="2.40.10.10">
    <property type="entry name" value="Trypsin-like serine proteases"/>
    <property type="match status" value="2"/>
</dbReference>
<evidence type="ECO:0000259" key="2">
    <source>
        <dbReference type="PROSITE" id="PS50240"/>
    </source>
</evidence>
<dbReference type="InterPro" id="IPR018114">
    <property type="entry name" value="TRYPSIN_HIS"/>
</dbReference>
<dbReference type="InterPro" id="IPR001314">
    <property type="entry name" value="Peptidase_S1A"/>
</dbReference>
<name>A0A6N6JJ66_9RHOB</name>
<reference evidence="3 4" key="1">
    <citation type="submission" date="2019-12" db="EMBL/GenBank/DDBJ databases">
        <title>Litoreibacter badius sp. nov., a novel bacteriochlorophyll a-containing bacterium in the genus Litoreibacter.</title>
        <authorList>
            <person name="Kanamuro M."/>
            <person name="Takabe Y."/>
            <person name="Mori K."/>
            <person name="Takaichi S."/>
            <person name="Hanada S."/>
        </authorList>
    </citation>
    <scope>NUCLEOTIDE SEQUENCE [LARGE SCALE GENOMIC DNA]</scope>
    <source>
        <strain evidence="3 4">K6</strain>
    </source>
</reference>
<dbReference type="PRINTS" id="PR00722">
    <property type="entry name" value="CHYMOTRYPSIN"/>
</dbReference>
<dbReference type="Pfam" id="PF13365">
    <property type="entry name" value="Trypsin_2"/>
    <property type="match status" value="1"/>
</dbReference>
<proteinExistence type="predicted"/>
<protein>
    <submittedName>
        <fullName evidence="3">Serine protease</fullName>
    </submittedName>
</protein>
<keyword evidence="1" id="KW-0732">Signal</keyword>
<dbReference type="Proteomes" id="UP000436822">
    <property type="component" value="Unassembled WGS sequence"/>
</dbReference>
<evidence type="ECO:0000313" key="3">
    <source>
        <dbReference type="EMBL" id="GFE65870.1"/>
    </source>
</evidence>
<keyword evidence="3" id="KW-0645">Protease</keyword>
<evidence type="ECO:0000256" key="1">
    <source>
        <dbReference type="ARBA" id="ARBA00022729"/>
    </source>
</evidence>
<sequence>MQRVYARKDAPYRAHMGNAWRKQRDVVQMKCGRICSGLLAMLLGITFAGAAVADGRPPLATVDELERWQAVGRVSLGGFKSKGLCSGTLIAPDKVITAAHCVHDSKTGQPFPPYRLTFIAGWHLGEYRAAAKAKSVVVHPAYRPDQVRDKQITQRSLIGSDLGLITLAEPLADVIPLPLAASDLMIPDDQPVGLMGYRRDRPYALSSYQNCLARPRGFTLLSLNCKVISGTSGAPVMMEQADGWALIGVISSRVDGNNPLERALAARADTAALRVFASD</sequence>
<keyword evidence="4" id="KW-1185">Reference proteome</keyword>
<dbReference type="PANTHER" id="PTHR15462:SF8">
    <property type="entry name" value="SERINE PROTEASE"/>
    <property type="match status" value="1"/>
</dbReference>
<gene>
    <name evidence="3" type="ORF">KIN_29440</name>
</gene>
<feature type="domain" description="Peptidase S1" evidence="2">
    <location>
        <begin position="52"/>
        <end position="279"/>
    </location>
</feature>
<dbReference type="PROSITE" id="PS50240">
    <property type="entry name" value="TRYPSIN_DOM"/>
    <property type="match status" value="1"/>
</dbReference>
<dbReference type="InterPro" id="IPR001254">
    <property type="entry name" value="Trypsin_dom"/>
</dbReference>
<dbReference type="EMBL" id="BLJE01000003">
    <property type="protein sequence ID" value="GFE65870.1"/>
    <property type="molecule type" value="Genomic_DNA"/>
</dbReference>
<dbReference type="GO" id="GO:0006508">
    <property type="term" value="P:proteolysis"/>
    <property type="evidence" value="ECO:0007669"/>
    <property type="project" value="UniProtKB-KW"/>
</dbReference>
<dbReference type="InterPro" id="IPR009003">
    <property type="entry name" value="Peptidase_S1_PA"/>
</dbReference>
<dbReference type="AlphaFoldDB" id="A0A6N6JJ66"/>
<evidence type="ECO:0000313" key="4">
    <source>
        <dbReference type="Proteomes" id="UP000436822"/>
    </source>
</evidence>
<organism evidence="3 4">
    <name type="scientific">Litoreibacter roseus</name>
    <dbReference type="NCBI Taxonomy" id="2601869"/>
    <lineage>
        <taxon>Bacteria</taxon>
        <taxon>Pseudomonadati</taxon>
        <taxon>Pseudomonadota</taxon>
        <taxon>Alphaproteobacteria</taxon>
        <taxon>Rhodobacterales</taxon>
        <taxon>Roseobacteraceae</taxon>
        <taxon>Litoreibacter</taxon>
    </lineage>
</organism>